<dbReference type="AlphaFoldDB" id="A0A7C9MK12"/>
<keyword evidence="2" id="KW-1003">Cell membrane</keyword>
<keyword evidence="5 6" id="KW-0472">Membrane</keyword>
<evidence type="ECO:0000256" key="6">
    <source>
        <dbReference type="SAM" id="Phobius"/>
    </source>
</evidence>
<evidence type="ECO:0000256" key="3">
    <source>
        <dbReference type="ARBA" id="ARBA00022692"/>
    </source>
</evidence>
<dbReference type="InterPro" id="IPR005538">
    <property type="entry name" value="LrgA/CidA"/>
</dbReference>
<dbReference type="GO" id="GO:0005886">
    <property type="term" value="C:plasma membrane"/>
    <property type="evidence" value="ECO:0007669"/>
    <property type="project" value="UniProtKB-SubCell"/>
</dbReference>
<reference evidence="7 8" key="1">
    <citation type="submission" date="2020-01" db="EMBL/GenBank/DDBJ databases">
        <title>Genome sequence of Desulfovibrio aerotolerans DSM 16695(T).</title>
        <authorList>
            <person name="Karnachuk O."/>
            <person name="Avakyan M."/>
            <person name="Mardanov A."/>
            <person name="Kadnikov V."/>
            <person name="Ravin N."/>
        </authorList>
    </citation>
    <scope>NUCLEOTIDE SEQUENCE [LARGE SCALE GENOMIC DNA]</scope>
    <source>
        <strain evidence="7 8">DSM 16695</strain>
    </source>
</reference>
<keyword evidence="4 6" id="KW-1133">Transmembrane helix</keyword>
<evidence type="ECO:0000256" key="2">
    <source>
        <dbReference type="ARBA" id="ARBA00022475"/>
    </source>
</evidence>
<comment type="subcellular location">
    <subcellularLocation>
        <location evidence="1">Cell membrane</location>
        <topology evidence="1">Multi-pass membrane protein</topology>
    </subcellularLocation>
</comment>
<keyword evidence="3 6" id="KW-0812">Transmembrane</keyword>
<dbReference type="OrthoDB" id="194658at2"/>
<evidence type="ECO:0000256" key="5">
    <source>
        <dbReference type="ARBA" id="ARBA00023136"/>
    </source>
</evidence>
<protein>
    <submittedName>
        <fullName evidence="7">CidA/LrgA family protein</fullName>
    </submittedName>
</protein>
<dbReference type="RefSeq" id="WP_160959237.1">
    <property type="nucleotide sequence ID" value="NZ_WVUD01000005.1"/>
</dbReference>
<proteinExistence type="predicted"/>
<evidence type="ECO:0000256" key="4">
    <source>
        <dbReference type="ARBA" id="ARBA00022989"/>
    </source>
</evidence>
<dbReference type="Proteomes" id="UP000482487">
    <property type="component" value="Unassembled WGS sequence"/>
</dbReference>
<dbReference type="PANTHER" id="PTHR33931:SF2">
    <property type="entry name" value="HOLIN-LIKE PROTEIN CIDA"/>
    <property type="match status" value="1"/>
</dbReference>
<sequence length="134" mass="14221">MHATTNNHSGRVRTFLETAGQTVFLIGVWWICDAATKAVGLPVPGGVIGMLALLAALATGRLKASRLTLGAKGLLNHMLLFFVPAVITLRDHAELLSPLGLKLLAVIVAGIVSVMIGTALIVELSMHLRSRHVR</sequence>
<evidence type="ECO:0000256" key="1">
    <source>
        <dbReference type="ARBA" id="ARBA00004651"/>
    </source>
</evidence>
<feature type="transmembrane region" description="Helical" evidence="6">
    <location>
        <begin position="74"/>
        <end position="93"/>
    </location>
</feature>
<organism evidence="7 8">
    <name type="scientific">Solidesulfovibrio aerotolerans</name>
    <dbReference type="NCBI Taxonomy" id="295255"/>
    <lineage>
        <taxon>Bacteria</taxon>
        <taxon>Pseudomonadati</taxon>
        <taxon>Thermodesulfobacteriota</taxon>
        <taxon>Desulfovibrionia</taxon>
        <taxon>Desulfovibrionales</taxon>
        <taxon>Desulfovibrionaceae</taxon>
        <taxon>Solidesulfovibrio</taxon>
    </lineage>
</organism>
<feature type="transmembrane region" description="Helical" evidence="6">
    <location>
        <begin position="12"/>
        <end position="31"/>
    </location>
</feature>
<dbReference type="EMBL" id="WVUD01000005">
    <property type="protein sequence ID" value="MYL82513.1"/>
    <property type="molecule type" value="Genomic_DNA"/>
</dbReference>
<dbReference type="PANTHER" id="PTHR33931">
    <property type="entry name" value="HOLIN-LIKE PROTEIN CIDA-RELATED"/>
    <property type="match status" value="1"/>
</dbReference>
<name>A0A7C9MK12_9BACT</name>
<evidence type="ECO:0000313" key="8">
    <source>
        <dbReference type="Proteomes" id="UP000482487"/>
    </source>
</evidence>
<feature type="transmembrane region" description="Helical" evidence="6">
    <location>
        <begin position="99"/>
        <end position="122"/>
    </location>
</feature>
<evidence type="ECO:0000313" key="7">
    <source>
        <dbReference type="EMBL" id="MYL82513.1"/>
    </source>
</evidence>
<gene>
    <name evidence="7" type="ORF">GTA51_05095</name>
</gene>
<dbReference type="Pfam" id="PF03788">
    <property type="entry name" value="LrgA"/>
    <property type="match status" value="1"/>
</dbReference>
<comment type="caution">
    <text evidence="7">The sequence shown here is derived from an EMBL/GenBank/DDBJ whole genome shotgun (WGS) entry which is preliminary data.</text>
</comment>
<feature type="transmembrane region" description="Helical" evidence="6">
    <location>
        <begin position="43"/>
        <end position="62"/>
    </location>
</feature>
<keyword evidence="8" id="KW-1185">Reference proteome</keyword>
<accession>A0A7C9MK12</accession>